<accession>A0ABV6HUC4</accession>
<protein>
    <submittedName>
        <fullName evidence="3">Beta strand repeat-containing protein</fullName>
    </submittedName>
</protein>
<dbReference type="InterPro" id="IPR013425">
    <property type="entry name" value="Autotrns_rpt"/>
</dbReference>
<dbReference type="SUPFAM" id="SSF51126">
    <property type="entry name" value="Pectin lyase-like"/>
    <property type="match status" value="2"/>
</dbReference>
<dbReference type="Pfam" id="PF12951">
    <property type="entry name" value="PATR"/>
    <property type="match status" value="5"/>
</dbReference>
<dbReference type="RefSeq" id="WP_382373225.1">
    <property type="nucleotide sequence ID" value="NZ_JBHLWA010000011.1"/>
</dbReference>
<comment type="caution">
    <text evidence="3">The sequence shown here is derived from an EMBL/GenBank/DDBJ whole genome shotgun (WGS) entry which is preliminary data.</text>
</comment>
<name>A0ABV6HUC4_9PAST</name>
<dbReference type="InterPro" id="IPR011050">
    <property type="entry name" value="Pectin_lyase_fold/virulence"/>
</dbReference>
<feature type="non-terminal residue" evidence="3">
    <location>
        <position position="887"/>
    </location>
</feature>
<feature type="region of interest" description="Disordered" evidence="2">
    <location>
        <begin position="568"/>
        <end position="592"/>
    </location>
</feature>
<gene>
    <name evidence="3" type="ORF">ACFFHT_02650</name>
</gene>
<evidence type="ECO:0000313" key="3">
    <source>
        <dbReference type="EMBL" id="MFC0322470.1"/>
    </source>
</evidence>
<dbReference type="InterPro" id="IPR012332">
    <property type="entry name" value="Autotransporter_pectin_lyase_C"/>
</dbReference>
<evidence type="ECO:0000313" key="4">
    <source>
        <dbReference type="Proteomes" id="UP001589769"/>
    </source>
</evidence>
<keyword evidence="1" id="KW-0732">Signal</keyword>
<evidence type="ECO:0000256" key="1">
    <source>
        <dbReference type="ARBA" id="ARBA00022729"/>
    </source>
</evidence>
<dbReference type="NCBIfam" id="TIGR02601">
    <property type="entry name" value="autotrns_rpt"/>
    <property type="match status" value="2"/>
</dbReference>
<organism evidence="3 4">
    <name type="scientific">Gallibacterium melopsittaci</name>
    <dbReference type="NCBI Taxonomy" id="516063"/>
    <lineage>
        <taxon>Bacteria</taxon>
        <taxon>Pseudomonadati</taxon>
        <taxon>Pseudomonadota</taxon>
        <taxon>Gammaproteobacteria</taxon>
        <taxon>Pasteurellales</taxon>
        <taxon>Pasteurellaceae</taxon>
        <taxon>Gallibacterium</taxon>
    </lineage>
</organism>
<reference evidence="3 4" key="1">
    <citation type="submission" date="2024-09" db="EMBL/GenBank/DDBJ databases">
        <authorList>
            <person name="Sun Q."/>
            <person name="Mori K."/>
        </authorList>
    </citation>
    <scope>NUCLEOTIDE SEQUENCE [LARGE SCALE GENOMIC DNA]</scope>
    <source>
        <strain evidence="3 4">CCM 7538</strain>
    </source>
</reference>
<evidence type="ECO:0000256" key="2">
    <source>
        <dbReference type="SAM" id="MobiDB-lite"/>
    </source>
</evidence>
<dbReference type="EMBL" id="JBHLWA010000011">
    <property type="protein sequence ID" value="MFC0322470.1"/>
    <property type="molecule type" value="Genomic_DNA"/>
</dbReference>
<keyword evidence="4" id="KW-1185">Reference proteome</keyword>
<feature type="compositionally biased region" description="Low complexity" evidence="2">
    <location>
        <begin position="578"/>
        <end position="592"/>
    </location>
</feature>
<proteinExistence type="predicted"/>
<dbReference type="Gene3D" id="2.160.20.20">
    <property type="match status" value="3"/>
</dbReference>
<sequence length="887" mass="90811">MTEKTNFSVQDSTATFGGDTKLAIKTKFMVDNSTVTFQKVSEILDASDMAVSNNSNVTFNGVATFKGHDKDDMHVNATVDNSTITFNSNANFNKNVNFSSTNSTVTFEGTTTATDNAALIFNSGMVSFNRTNLNNTSSLTVKNGVETATFGNAATLNHTANLTVEGGTTTFKAITASANSKVNFSGDKNTISGTTTLNDNAALTSSAGTLTFDESVTMNGNSSLTASGGDITLNKGVSLAGTSSLNISTTVTSNDQTCLDGGSSISLNQGGTLTLAGTASPYNRLKRGTANGQSASFNFNGGTLVAQDSYTIFQDWDANDNLNLAATSTVQVESGKTLTFANTASLKGTDASATLNKTGTGQLTLLADNTYVGETNVQQGTLQVGDNRETGILGTGRVSLAESTNLIIKRSNQYIVNNEISGSGTLEQAGSGMTVLTNDNANYTGAINIISGTLQVGNDGATGDLGTGNVTISSGANLKVNRSNDYTLDNLLTGEGNLIHDGAGTTTVNNKDNSFSGNTSITGGTLQFDSFAAMGRGTSAISTGTSDTKKGTLKLNFDANETFSRNINGAGNFEKSNTHTTTTTGDLTHSGKTTVSGGELIVDGKIEGTSDVLIDNKSTFATDPNVAKLAVNGTLTTAKTGNDSGDVEVNNGTLTVANGGIATVGNIKTTDETGVDQATVTVLGELTTNLVNGDVLFQNFKKAAATDTITFDGTWNANVAAGATVQQQEGADFTGIGTFNKDGKGELDFTADNTIANANINDGTLKVNTGKTFNVTTGLNVGDGTDNTNTAKLENAGTVNANVITIKSDGNLINTGTVSSTNDLTVDGGQLNSSGTTSANNLTVDNNGTVNVTAGTTTVTADININNGTANVENGAKLQSANINVGD</sequence>
<dbReference type="Proteomes" id="UP001589769">
    <property type="component" value="Unassembled WGS sequence"/>
</dbReference>